<comment type="similarity">
    <text evidence="4 21">Belongs to the folylpolyglutamate synthase family.</text>
</comment>
<dbReference type="PANTHER" id="PTHR11136:SF0">
    <property type="entry name" value="DIHYDROFOLATE SYNTHETASE-RELATED"/>
    <property type="match status" value="1"/>
</dbReference>
<comment type="catalytic activity">
    <reaction evidence="17">
        <text>(6S)-5,6,7,8-tetrahydrofolyl-(gamma-L-Glu)(n) + L-glutamate + ATP = (6S)-5,6,7,8-tetrahydrofolyl-(gamma-L-Glu)(n+1) + ADP + phosphate + H(+)</text>
        <dbReference type="Rhea" id="RHEA:10580"/>
        <dbReference type="Rhea" id="RHEA-COMP:14738"/>
        <dbReference type="Rhea" id="RHEA-COMP:14740"/>
        <dbReference type="ChEBI" id="CHEBI:15378"/>
        <dbReference type="ChEBI" id="CHEBI:29985"/>
        <dbReference type="ChEBI" id="CHEBI:30616"/>
        <dbReference type="ChEBI" id="CHEBI:43474"/>
        <dbReference type="ChEBI" id="CHEBI:141005"/>
        <dbReference type="ChEBI" id="CHEBI:456216"/>
        <dbReference type="EC" id="6.3.2.17"/>
    </reaction>
</comment>
<evidence type="ECO:0000313" key="24">
    <source>
        <dbReference type="Proteomes" id="UP000000248"/>
    </source>
</evidence>
<evidence type="ECO:0000256" key="19">
    <source>
        <dbReference type="ARBA" id="ARBA00049035"/>
    </source>
</evidence>
<dbReference type="HOGENOM" id="CLU_015869_1_0_6"/>
<dbReference type="GO" id="GO:0005524">
    <property type="term" value="F:ATP binding"/>
    <property type="evidence" value="ECO:0007669"/>
    <property type="project" value="UniProtKB-KW"/>
</dbReference>
<dbReference type="InterPro" id="IPR001645">
    <property type="entry name" value="Folylpolyglutamate_synth"/>
</dbReference>
<evidence type="ECO:0000256" key="14">
    <source>
        <dbReference type="ARBA" id="ARBA00030048"/>
    </source>
</evidence>
<dbReference type="Gene3D" id="3.40.1190.10">
    <property type="entry name" value="Mur-like, catalytic domain"/>
    <property type="match status" value="1"/>
</dbReference>
<evidence type="ECO:0000256" key="7">
    <source>
        <dbReference type="ARBA" id="ARBA00019357"/>
    </source>
</evidence>
<protein>
    <recommendedName>
        <fullName evidence="7">Dihydrofolate synthase/folylpolyglutamate synthase</fullName>
        <ecNumber evidence="5">6.3.2.12</ecNumber>
        <ecNumber evidence="6">6.3.2.17</ecNumber>
    </recommendedName>
    <alternativeName>
        <fullName evidence="16">Folylpoly-gamma-glutamate synthetase-dihydrofolate synthetase</fullName>
    </alternativeName>
    <alternativeName>
        <fullName evidence="14">Folylpolyglutamate synthetase</fullName>
    </alternativeName>
    <alternativeName>
        <fullName evidence="15">Tetrahydrofolylpolyglutamate synthase</fullName>
    </alternativeName>
</protein>
<dbReference type="eggNOG" id="COG0285">
    <property type="taxonomic scope" value="Bacteria"/>
</dbReference>
<comment type="pathway">
    <text evidence="3">Cofactor biosynthesis; tetrahydrofolylpolyglutamate biosynthesis.</text>
</comment>
<dbReference type="GO" id="GO:0004326">
    <property type="term" value="F:tetrahydrofolylpolyglutamate synthase activity"/>
    <property type="evidence" value="ECO:0007669"/>
    <property type="project" value="UniProtKB-EC"/>
</dbReference>
<keyword evidence="11 21" id="KW-0067">ATP-binding</keyword>
<dbReference type="AlphaFoldDB" id="A5EVX7"/>
<evidence type="ECO:0000256" key="5">
    <source>
        <dbReference type="ARBA" id="ARBA00013023"/>
    </source>
</evidence>
<dbReference type="PANTHER" id="PTHR11136">
    <property type="entry name" value="FOLYLPOLYGLUTAMATE SYNTHASE-RELATED"/>
    <property type="match status" value="1"/>
</dbReference>
<evidence type="ECO:0000256" key="20">
    <source>
        <dbReference type="ARBA" id="ARBA00049161"/>
    </source>
</evidence>
<name>A5EVX7_DICNV</name>
<accession>A5EVX7</accession>
<dbReference type="EC" id="6.3.2.12" evidence="5"/>
<evidence type="ECO:0000256" key="4">
    <source>
        <dbReference type="ARBA" id="ARBA00008276"/>
    </source>
</evidence>
<reference evidence="23 24" key="1">
    <citation type="journal article" date="2007" name="Nat. Biotechnol.">
        <title>Genome sequence and identification of candidate vaccine antigens from the animal pathogen Dichelobacter nodosus.</title>
        <authorList>
            <person name="Myers G.S."/>
            <person name="Parker D."/>
            <person name="Al-Hasani K."/>
            <person name="Kennan R.M."/>
            <person name="Seemann T."/>
            <person name="Ren Q."/>
            <person name="Badger J.H."/>
            <person name="Selengut J.D."/>
            <person name="Deboy R.T."/>
            <person name="Tettelin H."/>
            <person name="Boyce J.D."/>
            <person name="McCarl V.P."/>
            <person name="Han X."/>
            <person name="Nelson W.C."/>
            <person name="Madupu R."/>
            <person name="Mohamoud Y."/>
            <person name="Holley T."/>
            <person name="Fedorova N."/>
            <person name="Khouri H."/>
            <person name="Bottomley S.P."/>
            <person name="Whittington R.J."/>
            <person name="Adler B."/>
            <person name="Songer J.G."/>
            <person name="Rood J.I."/>
            <person name="Paulsen I.T."/>
        </authorList>
    </citation>
    <scope>NUCLEOTIDE SEQUENCE [LARGE SCALE GENOMIC DNA]</scope>
    <source>
        <strain evidence="23 24">VCS1703A</strain>
    </source>
</reference>
<organism evidence="23 24">
    <name type="scientific">Dichelobacter nodosus (strain VCS1703A)</name>
    <dbReference type="NCBI Taxonomy" id="246195"/>
    <lineage>
        <taxon>Bacteria</taxon>
        <taxon>Pseudomonadati</taxon>
        <taxon>Pseudomonadota</taxon>
        <taxon>Gammaproteobacteria</taxon>
        <taxon>Cardiobacteriales</taxon>
        <taxon>Cardiobacteriaceae</taxon>
        <taxon>Dichelobacter</taxon>
    </lineage>
</organism>
<evidence type="ECO:0000256" key="11">
    <source>
        <dbReference type="ARBA" id="ARBA00022840"/>
    </source>
</evidence>
<evidence type="ECO:0000256" key="17">
    <source>
        <dbReference type="ARBA" id="ARBA00047493"/>
    </source>
</evidence>
<gene>
    <name evidence="23" type="primary">folC</name>
    <name evidence="23" type="ordered locus">DNO_0404</name>
</gene>
<dbReference type="InterPro" id="IPR036565">
    <property type="entry name" value="Mur-like_cat_sf"/>
</dbReference>
<evidence type="ECO:0000256" key="6">
    <source>
        <dbReference type="ARBA" id="ARBA00013025"/>
    </source>
</evidence>
<dbReference type="GO" id="GO:0046654">
    <property type="term" value="P:tetrahydrofolate biosynthetic process"/>
    <property type="evidence" value="ECO:0007669"/>
    <property type="project" value="UniProtKB-UniPathway"/>
</dbReference>
<evidence type="ECO:0000256" key="2">
    <source>
        <dbReference type="ARBA" id="ARBA00004799"/>
    </source>
</evidence>
<proteinExistence type="inferred from homology"/>
<evidence type="ECO:0000256" key="21">
    <source>
        <dbReference type="PIRNR" id="PIRNR001563"/>
    </source>
</evidence>
<dbReference type="PIRSF" id="PIRSF001563">
    <property type="entry name" value="Folylpolyglu_synth"/>
    <property type="match status" value="1"/>
</dbReference>
<keyword evidence="10 21" id="KW-0547">Nucleotide-binding</keyword>
<dbReference type="RefSeq" id="WP_012030745.1">
    <property type="nucleotide sequence ID" value="NC_009446.1"/>
</dbReference>
<dbReference type="KEGG" id="dno:DNO_0404"/>
<comment type="catalytic activity">
    <reaction evidence="20">
        <text>7,8-dihydropteroate + L-glutamate + ATP = 7,8-dihydrofolate + ADP + phosphate + H(+)</text>
        <dbReference type="Rhea" id="RHEA:23584"/>
        <dbReference type="ChEBI" id="CHEBI:15378"/>
        <dbReference type="ChEBI" id="CHEBI:17839"/>
        <dbReference type="ChEBI" id="CHEBI:29985"/>
        <dbReference type="ChEBI" id="CHEBI:30616"/>
        <dbReference type="ChEBI" id="CHEBI:43474"/>
        <dbReference type="ChEBI" id="CHEBI:57451"/>
        <dbReference type="ChEBI" id="CHEBI:456216"/>
        <dbReference type="EC" id="6.3.2.12"/>
    </reaction>
</comment>
<dbReference type="Pfam" id="PF02875">
    <property type="entry name" value="Mur_ligase_C"/>
    <property type="match status" value="1"/>
</dbReference>
<dbReference type="STRING" id="246195.DNO_0404"/>
<feature type="domain" description="Mur ligase C-terminal" evidence="22">
    <location>
        <begin position="288"/>
        <end position="410"/>
    </location>
</feature>
<keyword evidence="13" id="KW-0289">Folate biosynthesis</keyword>
<dbReference type="GO" id="GO:0008841">
    <property type="term" value="F:dihydrofolate synthase activity"/>
    <property type="evidence" value="ECO:0007669"/>
    <property type="project" value="UniProtKB-EC"/>
</dbReference>
<comment type="catalytic activity">
    <reaction evidence="18">
        <text>10-formyltetrahydrofolyl-(gamma-L-Glu)(n) + L-glutamate + ATP = 10-formyltetrahydrofolyl-(gamma-L-Glu)(n+1) + ADP + phosphate + H(+)</text>
        <dbReference type="Rhea" id="RHEA:51904"/>
        <dbReference type="Rhea" id="RHEA-COMP:13088"/>
        <dbReference type="Rhea" id="RHEA-COMP:14300"/>
        <dbReference type="ChEBI" id="CHEBI:15378"/>
        <dbReference type="ChEBI" id="CHEBI:29985"/>
        <dbReference type="ChEBI" id="CHEBI:30616"/>
        <dbReference type="ChEBI" id="CHEBI:43474"/>
        <dbReference type="ChEBI" id="CHEBI:134413"/>
        <dbReference type="ChEBI" id="CHEBI:456216"/>
        <dbReference type="EC" id="6.3.2.17"/>
    </reaction>
</comment>
<dbReference type="EC" id="6.3.2.17" evidence="6"/>
<sequence length="422" mass="47113">MSELPRKRNLSEWLAWQENAHPKTWDLGLERIGRVWQQLGAPKIAEHIITVAGTNGKGSCVAWVEAICLAHGISVASFTSPHVIDYRERIRFNDHMVRETELCAAFEAIDRARGTITLTFFEWSALAAFYLMAQRPPHIAVLEVGLGGRLDAVNLLDADAVIFSRIGLDHTDWLGDHIDKIAAEKAGVLRAKQWVAMAAEQPTNVLADAVKRMQAQLCPYRVESQNDRFHIQWAHYHFDLPLPTLLRGEHQLCHCAAAAVILAHWFDLKPELMQRAVKEAHNFARLMVKNTRPRIVIDVAHNADSAEILAHFLTTLDAPERFLFVCGMLRDKDHDAIFKQLQSLAQHWFLGGLTGARGTDAPTLAMHALAAGIPENAITTCPDVIQAFRAAQQKAHAQDTQDTIVVMGSFHTVQQILSAEKL</sequence>
<keyword evidence="9" id="KW-0479">Metal-binding</keyword>
<dbReference type="Proteomes" id="UP000000248">
    <property type="component" value="Chromosome"/>
</dbReference>
<keyword evidence="24" id="KW-1185">Reference proteome</keyword>
<dbReference type="SUPFAM" id="SSF53244">
    <property type="entry name" value="MurD-like peptide ligases, peptide-binding domain"/>
    <property type="match status" value="1"/>
</dbReference>
<evidence type="ECO:0000313" key="23">
    <source>
        <dbReference type="EMBL" id="ABQ13973.1"/>
    </source>
</evidence>
<dbReference type="NCBIfam" id="TIGR01499">
    <property type="entry name" value="folC"/>
    <property type="match status" value="1"/>
</dbReference>
<evidence type="ECO:0000256" key="12">
    <source>
        <dbReference type="ARBA" id="ARBA00022842"/>
    </source>
</evidence>
<dbReference type="Gene3D" id="3.90.190.20">
    <property type="entry name" value="Mur ligase, C-terminal domain"/>
    <property type="match status" value="1"/>
</dbReference>
<evidence type="ECO:0000256" key="16">
    <source>
        <dbReference type="ARBA" id="ARBA00032510"/>
    </source>
</evidence>
<evidence type="ECO:0000256" key="10">
    <source>
        <dbReference type="ARBA" id="ARBA00022741"/>
    </source>
</evidence>
<dbReference type="GO" id="GO:0005737">
    <property type="term" value="C:cytoplasm"/>
    <property type="evidence" value="ECO:0007669"/>
    <property type="project" value="TreeGrafter"/>
</dbReference>
<evidence type="ECO:0000256" key="18">
    <source>
        <dbReference type="ARBA" id="ARBA00047808"/>
    </source>
</evidence>
<comment type="catalytic activity">
    <reaction evidence="19">
        <text>(6R)-5,10-methylenetetrahydrofolyl-(gamma-L-Glu)(n) + L-glutamate + ATP = (6R)-5,10-methylenetetrahydrofolyl-(gamma-L-Glu)(n+1) + ADP + phosphate + H(+)</text>
        <dbReference type="Rhea" id="RHEA:51912"/>
        <dbReference type="Rhea" id="RHEA-COMP:13257"/>
        <dbReference type="Rhea" id="RHEA-COMP:13258"/>
        <dbReference type="ChEBI" id="CHEBI:15378"/>
        <dbReference type="ChEBI" id="CHEBI:29985"/>
        <dbReference type="ChEBI" id="CHEBI:30616"/>
        <dbReference type="ChEBI" id="CHEBI:43474"/>
        <dbReference type="ChEBI" id="CHEBI:136572"/>
        <dbReference type="ChEBI" id="CHEBI:456216"/>
        <dbReference type="EC" id="6.3.2.17"/>
    </reaction>
</comment>
<keyword evidence="8 21" id="KW-0436">Ligase</keyword>
<evidence type="ECO:0000256" key="13">
    <source>
        <dbReference type="ARBA" id="ARBA00022909"/>
    </source>
</evidence>
<dbReference type="UniPathway" id="UPA00077">
    <property type="reaction ID" value="UER00157"/>
</dbReference>
<dbReference type="InterPro" id="IPR036615">
    <property type="entry name" value="Mur_ligase_C_dom_sf"/>
</dbReference>
<dbReference type="GO" id="GO:0046656">
    <property type="term" value="P:folic acid biosynthetic process"/>
    <property type="evidence" value="ECO:0007669"/>
    <property type="project" value="UniProtKB-KW"/>
</dbReference>
<keyword evidence="12" id="KW-0460">Magnesium</keyword>
<evidence type="ECO:0000256" key="15">
    <source>
        <dbReference type="ARBA" id="ARBA00030592"/>
    </source>
</evidence>
<evidence type="ECO:0000256" key="8">
    <source>
        <dbReference type="ARBA" id="ARBA00022598"/>
    </source>
</evidence>
<dbReference type="InterPro" id="IPR004101">
    <property type="entry name" value="Mur_ligase_C"/>
</dbReference>
<dbReference type="EMBL" id="CP000513">
    <property type="protein sequence ID" value="ABQ13973.1"/>
    <property type="molecule type" value="Genomic_DNA"/>
</dbReference>
<dbReference type="OrthoDB" id="9809356at2"/>
<comment type="pathway">
    <text evidence="2">Cofactor biosynthesis; tetrahydrofolate biosynthesis; 7,8-dihydrofolate from 2-amino-4-hydroxy-6-hydroxymethyl-7,8-dihydropteridine diphosphate and 4-aminobenzoate: step 2/2.</text>
</comment>
<comment type="function">
    <text evidence="1">Functions in two distinct reactions of the de novo folate biosynthetic pathway. Catalyzes the addition of a glutamate residue to dihydropteroate (7,8-dihydropteroate or H2Pte) to form dihydrofolate (7,8-dihydrofolate monoglutamate or H2Pte-Glu). Also catalyzes successive additions of L-glutamate to tetrahydrofolate or 10-formyltetrahydrofolate or 5,10-methylenetetrahydrofolate, leading to folylpolyglutamate derivatives.</text>
</comment>
<evidence type="ECO:0000259" key="22">
    <source>
        <dbReference type="Pfam" id="PF02875"/>
    </source>
</evidence>
<dbReference type="SUPFAM" id="SSF53623">
    <property type="entry name" value="MurD-like peptide ligases, catalytic domain"/>
    <property type="match status" value="1"/>
</dbReference>
<evidence type="ECO:0000256" key="1">
    <source>
        <dbReference type="ARBA" id="ARBA00002714"/>
    </source>
</evidence>
<evidence type="ECO:0000256" key="3">
    <source>
        <dbReference type="ARBA" id="ARBA00005150"/>
    </source>
</evidence>
<evidence type="ECO:0000256" key="9">
    <source>
        <dbReference type="ARBA" id="ARBA00022723"/>
    </source>
</evidence>
<dbReference type="GO" id="GO:0046872">
    <property type="term" value="F:metal ion binding"/>
    <property type="evidence" value="ECO:0007669"/>
    <property type="project" value="UniProtKB-KW"/>
</dbReference>